<dbReference type="PANTHER" id="PTHR42714:SF6">
    <property type="entry name" value="TRANSLATION INITIATION FACTOR IF-2"/>
    <property type="match status" value="1"/>
</dbReference>
<keyword evidence="10" id="KW-1185">Reference proteome</keyword>
<reference evidence="10" key="1">
    <citation type="journal article" date="2013" name="Proc. Natl. Acad. Sci. U.S.A.">
        <title>Improving the coverage of the cyanobacterial phylum using diversity-driven genome sequencing.</title>
        <authorList>
            <person name="Shih P.M."/>
            <person name="Wu D."/>
            <person name="Latifi A."/>
            <person name="Axen S.D."/>
            <person name="Fewer D.P."/>
            <person name="Talla E."/>
            <person name="Calteau A."/>
            <person name="Cai F."/>
            <person name="Tandeau de Marsac N."/>
            <person name="Rippka R."/>
            <person name="Herdman M."/>
            <person name="Sivonen K."/>
            <person name="Coursin T."/>
            <person name="Laurent T."/>
            <person name="Goodwin L."/>
            <person name="Nolan M."/>
            <person name="Davenport K.W."/>
            <person name="Han C.S."/>
            <person name="Rubin E.M."/>
            <person name="Eisen J.A."/>
            <person name="Woyke T."/>
            <person name="Gugger M."/>
            <person name="Kerfeld C.A."/>
        </authorList>
    </citation>
    <scope>NUCLEOTIDE SEQUENCE [LARGE SCALE GENOMIC DNA]</scope>
    <source>
        <strain evidence="10">ATCC 29140 / PCC 7202</strain>
    </source>
</reference>
<dbReference type="HOGENOM" id="CLU_035027_0_0_3"/>
<feature type="coiled-coil region" evidence="7">
    <location>
        <begin position="30"/>
        <end position="71"/>
    </location>
</feature>
<evidence type="ECO:0000256" key="2">
    <source>
        <dbReference type="ARBA" id="ARBA00022692"/>
    </source>
</evidence>
<dbReference type="PANTHER" id="PTHR42714">
    <property type="entry name" value="TRNA MODIFICATION GTPASE GTPBP3"/>
    <property type="match status" value="1"/>
</dbReference>
<dbReference type="InterPro" id="IPR006073">
    <property type="entry name" value="GTP-bd"/>
</dbReference>
<keyword evidence="7" id="KW-0175">Coiled coil</keyword>
<keyword evidence="6" id="KW-0472">Membrane</keyword>
<evidence type="ECO:0000256" key="7">
    <source>
        <dbReference type="SAM" id="Coils"/>
    </source>
</evidence>
<dbReference type="CDD" id="cd00880">
    <property type="entry name" value="Era_like"/>
    <property type="match status" value="1"/>
</dbReference>
<protein>
    <submittedName>
        <fullName evidence="9">Small GTP-binding protein</fullName>
    </submittedName>
</protein>
<dbReference type="SUPFAM" id="SSF52540">
    <property type="entry name" value="P-loop containing nucleoside triphosphate hydrolases"/>
    <property type="match status" value="1"/>
</dbReference>
<evidence type="ECO:0000313" key="10">
    <source>
        <dbReference type="Proteomes" id="UP000010483"/>
    </source>
</evidence>
<gene>
    <name evidence="9" type="ordered locus">Cyast_0062</name>
</gene>
<sequence length="487" mass="53416">MAEEEFNQWNQEEWETTILDFANLQGEINYKQAQKSLQNLLDNLDLKDEEKTGLETDIEQLTTMLEKLENSVIQIAAFGMVGRGKSSVLNALVGEEIFITGPLHGVTQDISQTNWQFNQESIGNGLGNVQRLINSSAKAQIQLIDTPGIDEIDGETREALAHDLASQVDLILFVVSGDITRVEYQALSQLREVGKPMILVFNKIDQYPDADRTEIYETIRDKRVRELLSPDEIVMVAASPLVSEAIRDEEGKLKITRRRGMPYIEDLQLKILEILHREGKSLVALNTMLFTGNINERLVQRKLDVRDDNAEKIIQKAVMTKASAIALNPVTALDLFTGAVIDVAMILSLSHLYNIPMTQKGALGLLKKIAFSMGGITASDILVTFGLSSLKGVLGLTTPVTGGLSLAPYFSVAITQAGVAGVSTYTIGQVSKAYLANGASWGENGPLAVVENIINSLDETSILNRIKWELKAKLKATKPPTVDPNLG</sequence>
<comment type="subcellular location">
    <subcellularLocation>
        <location evidence="1">Membrane</location>
        <topology evidence="1">Multi-pass membrane protein</topology>
    </subcellularLocation>
</comment>
<dbReference type="GO" id="GO:0002098">
    <property type="term" value="P:tRNA wobble uridine modification"/>
    <property type="evidence" value="ECO:0007669"/>
    <property type="project" value="TreeGrafter"/>
</dbReference>
<dbReference type="InterPro" id="IPR005225">
    <property type="entry name" value="Small_GTP-bd"/>
</dbReference>
<dbReference type="GO" id="GO:0030488">
    <property type="term" value="P:tRNA methylation"/>
    <property type="evidence" value="ECO:0007669"/>
    <property type="project" value="TreeGrafter"/>
</dbReference>
<dbReference type="KEGG" id="csn:Cyast_0062"/>
<dbReference type="AlphaFoldDB" id="K9YGG1"/>
<evidence type="ECO:0000313" key="9">
    <source>
        <dbReference type="EMBL" id="AFZ46046.1"/>
    </source>
</evidence>
<dbReference type="GO" id="GO:0016020">
    <property type="term" value="C:membrane"/>
    <property type="evidence" value="ECO:0007669"/>
    <property type="project" value="UniProtKB-SubCell"/>
</dbReference>
<evidence type="ECO:0000256" key="5">
    <source>
        <dbReference type="ARBA" id="ARBA00023134"/>
    </source>
</evidence>
<dbReference type="InterPro" id="IPR021147">
    <property type="entry name" value="DUF697"/>
</dbReference>
<evidence type="ECO:0000256" key="6">
    <source>
        <dbReference type="ARBA" id="ARBA00023136"/>
    </source>
</evidence>
<keyword evidence="2" id="KW-0812">Transmembrane</keyword>
<organism evidence="9 10">
    <name type="scientific">Cyanobacterium stanieri (strain ATCC 29140 / PCC 7202)</name>
    <dbReference type="NCBI Taxonomy" id="292563"/>
    <lineage>
        <taxon>Bacteria</taxon>
        <taxon>Bacillati</taxon>
        <taxon>Cyanobacteriota</taxon>
        <taxon>Cyanophyceae</taxon>
        <taxon>Oscillatoriophycideae</taxon>
        <taxon>Chroococcales</taxon>
        <taxon>Geminocystaceae</taxon>
        <taxon>Cyanobacterium</taxon>
    </lineage>
</organism>
<dbReference type="EMBL" id="CP003940">
    <property type="protein sequence ID" value="AFZ46046.1"/>
    <property type="molecule type" value="Genomic_DNA"/>
</dbReference>
<accession>K9YGG1</accession>
<dbReference type="GO" id="GO:0005525">
    <property type="term" value="F:GTP binding"/>
    <property type="evidence" value="ECO:0007669"/>
    <property type="project" value="UniProtKB-KW"/>
</dbReference>
<dbReference type="Proteomes" id="UP000010483">
    <property type="component" value="Chromosome"/>
</dbReference>
<dbReference type="BioCyc" id="CSTA292563:G1353-61-MONOMER"/>
<dbReference type="InterPro" id="IPR027417">
    <property type="entry name" value="P-loop_NTPase"/>
</dbReference>
<dbReference type="Gene3D" id="3.40.50.300">
    <property type="entry name" value="P-loop containing nucleotide triphosphate hydrolases"/>
    <property type="match status" value="1"/>
</dbReference>
<evidence type="ECO:0000256" key="4">
    <source>
        <dbReference type="ARBA" id="ARBA00022989"/>
    </source>
</evidence>
<dbReference type="GO" id="GO:0005737">
    <property type="term" value="C:cytoplasm"/>
    <property type="evidence" value="ECO:0007669"/>
    <property type="project" value="TreeGrafter"/>
</dbReference>
<name>K9YGG1_CYASC</name>
<dbReference type="NCBIfam" id="TIGR00231">
    <property type="entry name" value="small_GTP"/>
    <property type="match status" value="1"/>
</dbReference>
<dbReference type="PATRIC" id="fig|292563.3.peg.65"/>
<dbReference type="STRING" id="292563.Cyast_0062"/>
<evidence type="ECO:0000256" key="3">
    <source>
        <dbReference type="ARBA" id="ARBA00022741"/>
    </source>
</evidence>
<proteinExistence type="predicted"/>
<evidence type="ECO:0000259" key="8">
    <source>
        <dbReference type="Pfam" id="PF01926"/>
    </source>
</evidence>
<dbReference type="Pfam" id="PF05128">
    <property type="entry name" value="DUF697"/>
    <property type="match status" value="1"/>
</dbReference>
<feature type="domain" description="G" evidence="8">
    <location>
        <begin position="75"/>
        <end position="203"/>
    </location>
</feature>
<dbReference type="eggNOG" id="COG1100">
    <property type="taxonomic scope" value="Bacteria"/>
</dbReference>
<keyword evidence="5" id="KW-0342">GTP-binding</keyword>
<keyword evidence="3" id="KW-0547">Nucleotide-binding</keyword>
<keyword evidence="4" id="KW-1133">Transmembrane helix</keyword>
<evidence type="ECO:0000256" key="1">
    <source>
        <dbReference type="ARBA" id="ARBA00004141"/>
    </source>
</evidence>
<dbReference type="Pfam" id="PF01926">
    <property type="entry name" value="MMR_HSR1"/>
    <property type="match status" value="1"/>
</dbReference>